<organism evidence="1 2">
    <name type="scientific">Trichonephila clavata</name>
    <name type="common">Joro spider</name>
    <name type="synonym">Nephila clavata</name>
    <dbReference type="NCBI Taxonomy" id="2740835"/>
    <lineage>
        <taxon>Eukaryota</taxon>
        <taxon>Metazoa</taxon>
        <taxon>Ecdysozoa</taxon>
        <taxon>Arthropoda</taxon>
        <taxon>Chelicerata</taxon>
        <taxon>Arachnida</taxon>
        <taxon>Araneae</taxon>
        <taxon>Araneomorphae</taxon>
        <taxon>Entelegynae</taxon>
        <taxon>Araneoidea</taxon>
        <taxon>Nephilidae</taxon>
        <taxon>Trichonephila</taxon>
    </lineage>
</organism>
<dbReference type="Proteomes" id="UP000887116">
    <property type="component" value="Unassembled WGS sequence"/>
</dbReference>
<keyword evidence="2" id="KW-1185">Reference proteome</keyword>
<dbReference type="OrthoDB" id="10277095at2759"/>
<sequence length="102" mass="11600">MIAIGIPDGIDQNFSIRLSPRESRQAFDCGGDFLRLADLEKAFMDRNFGFRQSHSCCKSRCCRIDRILAIKVQSLKEMTSLWGFQCVKPTRSPFANLKKLAP</sequence>
<dbReference type="AlphaFoldDB" id="A0A8X6LCC1"/>
<comment type="caution">
    <text evidence="1">The sequence shown here is derived from an EMBL/GenBank/DDBJ whole genome shotgun (WGS) entry which is preliminary data.</text>
</comment>
<gene>
    <name evidence="1" type="ORF">TNCT_438591</name>
</gene>
<dbReference type="EMBL" id="BMAO01035587">
    <property type="protein sequence ID" value="GFR04510.1"/>
    <property type="molecule type" value="Genomic_DNA"/>
</dbReference>
<protein>
    <submittedName>
        <fullName evidence="1">Uncharacterized protein</fullName>
    </submittedName>
</protein>
<evidence type="ECO:0000313" key="2">
    <source>
        <dbReference type="Proteomes" id="UP000887116"/>
    </source>
</evidence>
<reference evidence="1" key="1">
    <citation type="submission" date="2020-07" db="EMBL/GenBank/DDBJ databases">
        <title>Multicomponent nature underlies the extraordinary mechanical properties of spider dragline silk.</title>
        <authorList>
            <person name="Kono N."/>
            <person name="Nakamura H."/>
            <person name="Mori M."/>
            <person name="Yoshida Y."/>
            <person name="Ohtoshi R."/>
            <person name="Malay A.D."/>
            <person name="Moran D.A.P."/>
            <person name="Tomita M."/>
            <person name="Numata K."/>
            <person name="Arakawa K."/>
        </authorList>
    </citation>
    <scope>NUCLEOTIDE SEQUENCE</scope>
</reference>
<accession>A0A8X6LCC1</accession>
<name>A0A8X6LCC1_TRICU</name>
<evidence type="ECO:0000313" key="1">
    <source>
        <dbReference type="EMBL" id="GFR04510.1"/>
    </source>
</evidence>
<proteinExistence type="predicted"/>